<protein>
    <submittedName>
        <fullName evidence="1">Uncharacterized protein</fullName>
    </submittedName>
</protein>
<organism evidence="1 2">
    <name type="scientific">Paracoccus benzoatiresistens</name>
    <dbReference type="NCBI Taxonomy" id="2997341"/>
    <lineage>
        <taxon>Bacteria</taxon>
        <taxon>Pseudomonadati</taxon>
        <taxon>Pseudomonadota</taxon>
        <taxon>Alphaproteobacteria</taxon>
        <taxon>Rhodobacterales</taxon>
        <taxon>Paracoccaceae</taxon>
        <taxon>Paracoccus</taxon>
    </lineage>
</organism>
<dbReference type="EMBL" id="JAPTYD010000018">
    <property type="protein sequence ID" value="MCZ0962563.1"/>
    <property type="molecule type" value="Genomic_DNA"/>
</dbReference>
<comment type="caution">
    <text evidence="1">The sequence shown here is derived from an EMBL/GenBank/DDBJ whole genome shotgun (WGS) entry which is preliminary data.</text>
</comment>
<gene>
    <name evidence="1" type="ORF">OU682_13140</name>
</gene>
<proteinExistence type="predicted"/>
<evidence type="ECO:0000313" key="1">
    <source>
        <dbReference type="EMBL" id="MCZ0962563.1"/>
    </source>
</evidence>
<dbReference type="Proteomes" id="UP001149822">
    <property type="component" value="Unassembled WGS sequence"/>
</dbReference>
<feature type="non-terminal residue" evidence="1">
    <location>
        <position position="63"/>
    </location>
</feature>
<reference evidence="1" key="1">
    <citation type="submission" date="2022-12" db="EMBL/GenBank/DDBJ databases">
        <title>Paracoccus sp. EF6 isolated from a lake water.</title>
        <authorList>
            <person name="Liu H."/>
        </authorList>
    </citation>
    <scope>NUCLEOTIDE SEQUENCE</scope>
    <source>
        <strain evidence="1">EF6</strain>
    </source>
</reference>
<evidence type="ECO:0000313" key="2">
    <source>
        <dbReference type="Proteomes" id="UP001149822"/>
    </source>
</evidence>
<name>A0ABT4J662_9RHOB</name>
<keyword evidence="2" id="KW-1185">Reference proteome</keyword>
<accession>A0ABT4J662</accession>
<dbReference type="RefSeq" id="WP_268942602.1">
    <property type="nucleotide sequence ID" value="NZ_JAPTYD010000018.1"/>
</dbReference>
<sequence length="63" mass="6979">MALMRPATDEALPIDSACYPLVPFGNRVRDNHFSFKGSEPPRVCRRLVTFSYAAMSSVSSAAW</sequence>